<name>A0A238UEZ6_9FLAO</name>
<gene>
    <name evidence="1" type="ORF">TJEJU_3997</name>
</gene>
<dbReference type="Proteomes" id="UP000215214">
    <property type="component" value="Chromosome TJEJU"/>
</dbReference>
<keyword evidence="2" id="KW-1185">Reference proteome</keyword>
<dbReference type="EMBL" id="LT899436">
    <property type="protein sequence ID" value="SNR17625.1"/>
    <property type="molecule type" value="Genomic_DNA"/>
</dbReference>
<accession>A0A238UEZ6</accession>
<dbReference type="OrthoDB" id="9815802at2"/>
<protein>
    <submittedName>
        <fullName evidence="1">Uncharacterized protein</fullName>
    </submittedName>
</protein>
<dbReference type="KEGG" id="tje:TJEJU_3997"/>
<dbReference type="AlphaFoldDB" id="A0A238UEZ6"/>
<evidence type="ECO:0000313" key="2">
    <source>
        <dbReference type="Proteomes" id="UP000215214"/>
    </source>
</evidence>
<sequence>MIKKLFIFFLLIATAGFSQRNLKEFRSKKINVKTDTIQIDSVSINPTFFKLLNSKGDSIPKYKYQVDFPKAKLIINAKEYRKITVEYLRFPDFLTKVYAPLDEKLIVPNTNRTDKLYSLTTNKKKQDFKLFDGLKTQGFISRGITTGNNQNAVTNASLDLTLEGKLSKEVGIRANIFDTNLPLQQNGYSQSLTDFDRIFIELFSKNWKVKGGDVSLNNKDSYFLNFDKQVSGIQVDANLSEHFSVGASGAIVRGRFSAFNFVGVEGNQGPYKIFGPNNEANIVIVAGSDAVFINGVQLERGENKDYIIDYNLAEIRFNTTYPITNDMRIRVEFQFSDQNYTRFITYEKAQYKNDKFSISGFFYNENDAKNQPIQQSLTNDQKQILANVGNDITQMVAESAFEDEFSENRIQYRKVIVGGIETFEFSTDETADLFTVTFSNVGVNRGSYVIDSAIATGTIYRYVGANLGNFDPVVRLVAPTSLQVAVVNSEYNPTAKTKIQAELAYSDNDQNLFSSIDDEKNQQVASKLKWDQLIFDTTWKLKSTIDYEFVQENFRTVQRFRSVEFNRDWNVRQQLGNQNQLSTRLWLEKDENNFLSYRFNHLNFSESFNGNKHEIQSKINRENLSFQIKSSLLSNTSNTEKDNFFRLYAKGIYSLGKSWLGGFIGAETNEIQNRNTNDFNTLSHQFQEYEGFYGIGDSTKVFAKIGLNYRVNDSIKSNRFTQINNRNTLYLDSRLIQNENTNLSLYANYRFTDNKFEPNAQSLNSRLIYNQQFFKRFLNLGTVYETSSGNVAQQDFVYVKTEPGQGFYTWNDYNNDGIQQFEEFEIAEFQDQAEYLRVPLPNIRFLPTQKAALKQSITLNPTQWKTQKGWRKWMSHFYNQTFLTINNERKREGDGFNFNPFNLAEEGLLSLQFNIRNSFYYNRNLQRYSWIYTYGTSRNKQQFSIGNQENNALIHQLEFQHKLSSFWLLEVASSYGENKLDTENFANRNYSLINKELNPKLSYLFNRDHRFSVFYHLKDKKNTVAGLETLNQHKIGVNYFYLTKKKNQISADFSMFLNNFEGSANSPVGYQMLEGLQEGRNFTWNALFNQKINSFLNLSLNYFGRKSENAKAIHSGTVQLKAIF</sequence>
<evidence type="ECO:0000313" key="1">
    <source>
        <dbReference type="EMBL" id="SNR17625.1"/>
    </source>
</evidence>
<organism evidence="1 2">
    <name type="scientific">Tenacibaculum jejuense</name>
    <dbReference type="NCBI Taxonomy" id="584609"/>
    <lineage>
        <taxon>Bacteria</taxon>
        <taxon>Pseudomonadati</taxon>
        <taxon>Bacteroidota</taxon>
        <taxon>Flavobacteriia</taxon>
        <taxon>Flavobacteriales</taxon>
        <taxon>Flavobacteriaceae</taxon>
        <taxon>Tenacibaculum</taxon>
    </lineage>
</organism>
<reference evidence="1 2" key="1">
    <citation type="submission" date="2017-07" db="EMBL/GenBank/DDBJ databases">
        <authorList>
            <person name="Sun Z.S."/>
            <person name="Albrecht U."/>
            <person name="Echele G."/>
            <person name="Lee C.C."/>
        </authorList>
    </citation>
    <scope>NUCLEOTIDE SEQUENCE [LARGE SCALE GENOMIC DNA]</scope>
    <source>
        <strain evidence="2">type strain: KCTC 22618</strain>
    </source>
</reference>
<dbReference type="RefSeq" id="WP_095074819.1">
    <property type="nucleotide sequence ID" value="NZ_LT899436.1"/>
</dbReference>
<proteinExistence type="predicted"/>